<proteinExistence type="predicted"/>
<dbReference type="AlphaFoldDB" id="A0A9P1MX65"/>
<feature type="transmembrane region" description="Helical" evidence="1">
    <location>
        <begin position="29"/>
        <end position="48"/>
    </location>
</feature>
<keyword evidence="1" id="KW-0472">Membrane</keyword>
<keyword evidence="3" id="KW-1185">Reference proteome</keyword>
<dbReference type="Proteomes" id="UP001152747">
    <property type="component" value="Unassembled WGS sequence"/>
</dbReference>
<sequence>MLSFVSTYRKTLLRLLRINRKLDVRPSTVNFPMIWIMSIFLFLFIFIFSGGEAENSKITGLFRKNNYEGHIFTSLFKLEEDQEISEKENLLNRDRGLKLQNFNVAVKSNQQDVLKTLETSKISQKTVKSGIPTSSRENILIRDKGLEFEKLNFGEKPERQEAAKKLEASKTLHKTLKTSEVKKIHAEPPKKRLYSDVVKSGIPIYSTTNRTEIKYKHATYHPILQASPTLPPSTKKFEILEKSKFHPYTISFFEDLKLFIRKNLRGLLLAKFDQGFLAELCADIIFDRQKFVDQILMSKKIAENSWVLKSEKKKINGDKLRFVVEFSEIEKNKKKREIEFEAKQGTAKQWIIYFAKYLKPIC</sequence>
<evidence type="ECO:0000313" key="2">
    <source>
        <dbReference type="EMBL" id="CAI5443002.1"/>
    </source>
</evidence>
<gene>
    <name evidence="2" type="ORF">CAMP_LOCUS5639</name>
</gene>
<evidence type="ECO:0000256" key="1">
    <source>
        <dbReference type="SAM" id="Phobius"/>
    </source>
</evidence>
<accession>A0A9P1MX65</accession>
<dbReference type="EMBL" id="CANHGI010000002">
    <property type="protein sequence ID" value="CAI5443002.1"/>
    <property type="molecule type" value="Genomic_DNA"/>
</dbReference>
<keyword evidence="1" id="KW-0812">Transmembrane</keyword>
<organism evidence="2 3">
    <name type="scientific">Caenorhabditis angaria</name>
    <dbReference type="NCBI Taxonomy" id="860376"/>
    <lineage>
        <taxon>Eukaryota</taxon>
        <taxon>Metazoa</taxon>
        <taxon>Ecdysozoa</taxon>
        <taxon>Nematoda</taxon>
        <taxon>Chromadorea</taxon>
        <taxon>Rhabditida</taxon>
        <taxon>Rhabditina</taxon>
        <taxon>Rhabditomorpha</taxon>
        <taxon>Rhabditoidea</taxon>
        <taxon>Rhabditidae</taxon>
        <taxon>Peloderinae</taxon>
        <taxon>Caenorhabditis</taxon>
    </lineage>
</organism>
<name>A0A9P1MX65_9PELO</name>
<keyword evidence="1" id="KW-1133">Transmembrane helix</keyword>
<comment type="caution">
    <text evidence="2">The sequence shown here is derived from an EMBL/GenBank/DDBJ whole genome shotgun (WGS) entry which is preliminary data.</text>
</comment>
<reference evidence="2" key="1">
    <citation type="submission" date="2022-11" db="EMBL/GenBank/DDBJ databases">
        <authorList>
            <person name="Kikuchi T."/>
        </authorList>
    </citation>
    <scope>NUCLEOTIDE SEQUENCE</scope>
    <source>
        <strain evidence="2">PS1010</strain>
    </source>
</reference>
<evidence type="ECO:0000313" key="3">
    <source>
        <dbReference type="Proteomes" id="UP001152747"/>
    </source>
</evidence>
<protein>
    <submittedName>
        <fullName evidence="2">Uncharacterized protein</fullName>
    </submittedName>
</protein>